<dbReference type="RefSeq" id="WP_063243702.1">
    <property type="nucleotide sequence ID" value="NZ_LUKF01000014.1"/>
</dbReference>
<evidence type="ECO:0000256" key="1">
    <source>
        <dbReference type="SAM" id="SignalP"/>
    </source>
</evidence>
<keyword evidence="1" id="KW-0732">Signal</keyword>
<evidence type="ECO:0000313" key="3">
    <source>
        <dbReference type="Proteomes" id="UP000075391"/>
    </source>
</evidence>
<comment type="caution">
    <text evidence="2">The sequence shown here is derived from an EMBL/GenBank/DDBJ whole genome shotgun (WGS) entry which is preliminary data.</text>
</comment>
<reference evidence="2 3" key="1">
    <citation type="submission" date="2016-03" db="EMBL/GenBank/DDBJ databases">
        <authorList>
            <person name="Ploux O."/>
        </authorList>
    </citation>
    <scope>NUCLEOTIDE SEQUENCE [LARGE SCALE GENOMIC DNA]</scope>
    <source>
        <strain evidence="2 3">BER2</strain>
    </source>
</reference>
<feature type="chain" id="PRO_5007572601" description="TolB protein" evidence="1">
    <location>
        <begin position="24"/>
        <end position="980"/>
    </location>
</feature>
<dbReference type="Proteomes" id="UP000075391">
    <property type="component" value="Unassembled WGS sequence"/>
</dbReference>
<evidence type="ECO:0000313" key="2">
    <source>
        <dbReference type="EMBL" id="KYG63343.1"/>
    </source>
</evidence>
<organism evidence="2 3">
    <name type="scientific">Bdellovibrio bacteriovorus</name>
    <dbReference type="NCBI Taxonomy" id="959"/>
    <lineage>
        <taxon>Bacteria</taxon>
        <taxon>Pseudomonadati</taxon>
        <taxon>Bdellovibrionota</taxon>
        <taxon>Bdellovibrionia</taxon>
        <taxon>Bdellovibrionales</taxon>
        <taxon>Pseudobdellovibrionaceae</taxon>
        <taxon>Bdellovibrio</taxon>
    </lineage>
</organism>
<dbReference type="Gene3D" id="2.40.160.50">
    <property type="entry name" value="membrane protein fhac: a member of the omp85/tpsb transporter family"/>
    <property type="match status" value="1"/>
</dbReference>
<dbReference type="PANTHER" id="PTHR36842:SF1">
    <property type="entry name" value="PROTEIN TOLB"/>
    <property type="match status" value="1"/>
</dbReference>
<proteinExistence type="predicted"/>
<dbReference type="OrthoDB" id="5287081at2"/>
<name>A0A150WI49_BDEBC</name>
<dbReference type="PANTHER" id="PTHR36842">
    <property type="entry name" value="PROTEIN TOLB HOMOLOG"/>
    <property type="match status" value="1"/>
</dbReference>
<dbReference type="AlphaFoldDB" id="A0A150WI49"/>
<accession>A0A150WI49</accession>
<dbReference type="InterPro" id="IPR011042">
    <property type="entry name" value="6-blade_b-propeller_TolB-like"/>
</dbReference>
<dbReference type="SUPFAM" id="SSF82171">
    <property type="entry name" value="DPP6 N-terminal domain-like"/>
    <property type="match status" value="1"/>
</dbReference>
<dbReference type="Gene3D" id="2.120.10.30">
    <property type="entry name" value="TolB, C-terminal domain"/>
    <property type="match status" value="1"/>
</dbReference>
<feature type="signal peptide" evidence="1">
    <location>
        <begin position="1"/>
        <end position="23"/>
    </location>
</feature>
<evidence type="ECO:0008006" key="4">
    <source>
        <dbReference type="Google" id="ProtNLM"/>
    </source>
</evidence>
<gene>
    <name evidence="2" type="ORF">AZI85_04735</name>
</gene>
<dbReference type="EMBL" id="LUKF01000014">
    <property type="protein sequence ID" value="KYG63343.1"/>
    <property type="molecule type" value="Genomic_DNA"/>
</dbReference>
<sequence length="980" mass="110553">MHRQRVLHLWFSFIFLFSLSSFAQLEVPPDLKWKTLKTPHFEIIFNAKQQDLGLLYAEKLEKAYTELRSYFHSLPEKTIVIINDKTDVTNGYATRIPYPHIMAYPVLPGPEESLADTGDWAFELLAHEYTHILNFEPANGIMKPLRFVFGNIIAPNILLPTWWKEGVAVEMETRLGNHGRLRSFYQDATIRAMVEDKTFYSYDIAEANEYIPTWPEGMRAYLFGSLMWSQMFTEHGLHVAKDLNERQGGRVPYFIETPAKEILGMNYTAQYNQMLDEVVVRAQSQLKTIREAKITEVIIPKNSFISVTAPSISPDGKHLAVVTEDDASARSVKIITRANDSQSFLDAQSADTVEKFNQEFEPASQRDGPPTGSIQRISWFPNSEKIVYDKIDYVNRIERFSDLHVYDLITKKTTRLTQNLRGREPSVAPNGNSIVFVKLEGGKTHLGILNNSQGEWKEEILYSPAIQERISYPLFWDQDLLLFSLRKVDGSEHLYSYSVSSQKAEILFPEYKNVRFAKKTPEGLLFTSGQNGVLNLYLADPDLKKVRPVSNTLTAFFTADFDPISKDIFATHMTSQGPKVVAIKSEEWRNAPSELPEIKGLMADRYPDVKPDEKKIEEARSALNQSTLEDYSPYGYLWPQYWMPFVSGSSSETGIILTAQTSGFDPLKKHSYTLIGSWDTGLNRGSLVGTYLNQTTALPWTALAYKRSSYLGTVSNELNDYGLAAAVLPSMFWVSKYTNLQIGWQYLERETVNTNTKRTGPYAMLSHANYSKAGAQISPESGGGAYLGAYDYIAQDGYLSHTQFLAGGEIYLSHYLPKHHVLMLRTNGVYTPDRVSAVYGVATEPLVFVPDSPLPQYILRGYKRGQLFGKNLAVVNAEYRLPVMDFYRGSGTDPLFLRRLSAAVIADGAAADGLFVNDVRSVYETTDMKRWYWSSGVELKLETTLGYVIPVSLVVGYYVAFNTPTGSEGVIGSAFQITGF</sequence>
<protein>
    <recommendedName>
        <fullName evidence="4">TolB protein</fullName>
    </recommendedName>
</protein>